<accession>A0A919R9R8</accession>
<reference evidence="1" key="1">
    <citation type="submission" date="2021-01" db="EMBL/GenBank/DDBJ databases">
        <title>Whole genome shotgun sequence of Sphaerisporangium rufum NBRC 109079.</title>
        <authorList>
            <person name="Komaki H."/>
            <person name="Tamura T."/>
        </authorList>
    </citation>
    <scope>NUCLEOTIDE SEQUENCE</scope>
    <source>
        <strain evidence="1">NBRC 109079</strain>
    </source>
</reference>
<dbReference type="Proteomes" id="UP000655287">
    <property type="component" value="Unassembled WGS sequence"/>
</dbReference>
<proteinExistence type="predicted"/>
<evidence type="ECO:0000313" key="2">
    <source>
        <dbReference type="Proteomes" id="UP000655287"/>
    </source>
</evidence>
<comment type="caution">
    <text evidence="1">The sequence shown here is derived from an EMBL/GenBank/DDBJ whole genome shotgun (WGS) entry which is preliminary data.</text>
</comment>
<keyword evidence="2" id="KW-1185">Reference proteome</keyword>
<name>A0A919R9R8_9ACTN</name>
<gene>
    <name evidence="1" type="ORF">Sru01_69910</name>
</gene>
<protein>
    <submittedName>
        <fullName evidence="1">Uncharacterized protein</fullName>
    </submittedName>
</protein>
<dbReference type="AlphaFoldDB" id="A0A919R9R8"/>
<sequence>MTVCPAAETFAGDADLFNAIPGADSMVTVADDGGEFTGGPIGGVPVATAVFRIAPLSTSAWVVT</sequence>
<organism evidence="1 2">
    <name type="scientific">Sphaerisporangium rufum</name>
    <dbReference type="NCBI Taxonomy" id="1381558"/>
    <lineage>
        <taxon>Bacteria</taxon>
        <taxon>Bacillati</taxon>
        <taxon>Actinomycetota</taxon>
        <taxon>Actinomycetes</taxon>
        <taxon>Streptosporangiales</taxon>
        <taxon>Streptosporangiaceae</taxon>
        <taxon>Sphaerisporangium</taxon>
    </lineage>
</organism>
<evidence type="ECO:0000313" key="1">
    <source>
        <dbReference type="EMBL" id="GII82009.1"/>
    </source>
</evidence>
<dbReference type="EMBL" id="BOOU01000171">
    <property type="protein sequence ID" value="GII82009.1"/>
    <property type="molecule type" value="Genomic_DNA"/>
</dbReference>